<keyword evidence="1" id="KW-0472">Membrane</keyword>
<dbReference type="EMBL" id="JACXST010000001">
    <property type="protein sequence ID" value="MBD9359181.1"/>
    <property type="molecule type" value="Genomic_DNA"/>
</dbReference>
<feature type="transmembrane region" description="Helical" evidence="1">
    <location>
        <begin position="183"/>
        <end position="202"/>
    </location>
</feature>
<keyword evidence="3" id="KW-1185">Reference proteome</keyword>
<reference evidence="2 3" key="1">
    <citation type="submission" date="2020-09" db="EMBL/GenBank/DDBJ databases">
        <title>Methylomonas albis sp. nov. and Methylomonas fluvii sp. nov.: Two cold-adapted methanotrophs from the River Elbe and an amended description of Methylovulum psychrotolerans strain Eb1.</title>
        <authorList>
            <person name="Bussmann I.K."/>
            <person name="Klings K.-W."/>
            <person name="Warnstedt J."/>
            <person name="Hoppert M."/>
            <person name="Saborowski A."/>
            <person name="Horn F."/>
            <person name="Liebner S."/>
        </authorList>
    </citation>
    <scope>NUCLEOTIDE SEQUENCE [LARGE SCALE GENOMIC DNA]</scope>
    <source>
        <strain evidence="2 3">EbB</strain>
    </source>
</reference>
<dbReference type="InterPro" id="IPR009339">
    <property type="entry name" value="DUF998"/>
</dbReference>
<feature type="transmembrane region" description="Helical" evidence="1">
    <location>
        <begin position="120"/>
        <end position="139"/>
    </location>
</feature>
<dbReference type="Proteomes" id="UP000641152">
    <property type="component" value="Unassembled WGS sequence"/>
</dbReference>
<evidence type="ECO:0000256" key="1">
    <source>
        <dbReference type="SAM" id="Phobius"/>
    </source>
</evidence>
<feature type="transmembrane region" description="Helical" evidence="1">
    <location>
        <begin position="87"/>
        <end position="105"/>
    </location>
</feature>
<sequence length="211" mass="22936">MKSPNISLAGWLGLASSGLLAWGNWHYAQTLPNYDAVRQTISELSAFGTPLAHQINYGLFLPVGLMQCLALACQYRMLKQNPTLRRGLLAFSWVGTAYVFCALFPCDPGSPLMGSWRQQIHNLFGALEYLGGGYGLLLFGRIPGSRIAIPLKISGVLVLTGLAFMTLPILASHRGLIQRLTESLLFGWLALASAAQLTQAYIGRAEVTKQP</sequence>
<comment type="caution">
    <text evidence="2">The sequence shown here is derived from an EMBL/GenBank/DDBJ whole genome shotgun (WGS) entry which is preliminary data.</text>
</comment>
<feature type="transmembrane region" description="Helical" evidence="1">
    <location>
        <begin position="55"/>
        <end position="75"/>
    </location>
</feature>
<protein>
    <submittedName>
        <fullName evidence="2">DUF998 domain-containing protein</fullName>
    </submittedName>
</protein>
<evidence type="ECO:0000313" key="2">
    <source>
        <dbReference type="EMBL" id="MBD9359181.1"/>
    </source>
</evidence>
<evidence type="ECO:0000313" key="3">
    <source>
        <dbReference type="Proteomes" id="UP000641152"/>
    </source>
</evidence>
<keyword evidence="1" id="KW-1133">Transmembrane helix</keyword>
<feature type="transmembrane region" description="Helical" evidence="1">
    <location>
        <begin position="151"/>
        <end position="171"/>
    </location>
</feature>
<dbReference type="RefSeq" id="WP_192392109.1">
    <property type="nucleotide sequence ID" value="NZ_CAJHIU010000001.1"/>
</dbReference>
<proteinExistence type="predicted"/>
<dbReference type="Pfam" id="PF06197">
    <property type="entry name" value="DUF998"/>
    <property type="match status" value="1"/>
</dbReference>
<accession>A0ABR9D8P6</accession>
<organism evidence="2 3">
    <name type="scientific">Methylomonas fluvii</name>
    <dbReference type="NCBI Taxonomy" id="1854564"/>
    <lineage>
        <taxon>Bacteria</taxon>
        <taxon>Pseudomonadati</taxon>
        <taxon>Pseudomonadota</taxon>
        <taxon>Gammaproteobacteria</taxon>
        <taxon>Methylococcales</taxon>
        <taxon>Methylococcaceae</taxon>
        <taxon>Methylomonas</taxon>
    </lineage>
</organism>
<gene>
    <name evidence="2" type="ORF">EBB_01165</name>
</gene>
<keyword evidence="1" id="KW-0812">Transmembrane</keyword>
<name>A0ABR9D8P6_9GAMM</name>